<proteinExistence type="predicted"/>
<dbReference type="InterPro" id="IPR050523">
    <property type="entry name" value="AKR_Detox_Biosynth"/>
</dbReference>
<keyword evidence="1" id="KW-0560">Oxidoreductase</keyword>
<keyword evidence="4" id="KW-1185">Reference proteome</keyword>
<dbReference type="EMBL" id="JAMZEB010000002">
    <property type="protein sequence ID" value="MCP2359398.1"/>
    <property type="molecule type" value="Genomic_DNA"/>
</dbReference>
<feature type="domain" description="NADP-dependent oxidoreductase" evidence="2">
    <location>
        <begin position="1"/>
        <end position="53"/>
    </location>
</feature>
<gene>
    <name evidence="3" type="ORF">HD597_006418</name>
</gene>
<dbReference type="GO" id="GO:0016491">
    <property type="term" value="F:oxidoreductase activity"/>
    <property type="evidence" value="ECO:0007669"/>
    <property type="project" value="UniProtKB-KW"/>
</dbReference>
<dbReference type="AlphaFoldDB" id="A0A9X2GS14"/>
<accession>A0A9X2GS14</accession>
<dbReference type="PANTHER" id="PTHR43364">
    <property type="entry name" value="NADH-SPECIFIC METHYLGLYOXAL REDUCTASE-RELATED"/>
    <property type="match status" value="1"/>
</dbReference>
<dbReference type="Pfam" id="PF00248">
    <property type="entry name" value="Aldo_ket_red"/>
    <property type="match status" value="1"/>
</dbReference>
<name>A0A9X2GS14_9ACTN</name>
<dbReference type="PANTHER" id="PTHR43364:SF4">
    <property type="entry name" value="NAD(P)-LINKED OXIDOREDUCTASE SUPERFAMILY PROTEIN"/>
    <property type="match status" value="1"/>
</dbReference>
<dbReference type="Proteomes" id="UP001139648">
    <property type="component" value="Unassembled WGS sequence"/>
</dbReference>
<organism evidence="3 4">
    <name type="scientific">Nonomuraea thailandensis</name>
    <dbReference type="NCBI Taxonomy" id="1188745"/>
    <lineage>
        <taxon>Bacteria</taxon>
        <taxon>Bacillati</taxon>
        <taxon>Actinomycetota</taxon>
        <taxon>Actinomycetes</taxon>
        <taxon>Streptosporangiales</taxon>
        <taxon>Streptosporangiaceae</taxon>
        <taxon>Nonomuraea</taxon>
    </lineage>
</organism>
<reference evidence="3" key="1">
    <citation type="submission" date="2022-06" db="EMBL/GenBank/DDBJ databases">
        <title>Sequencing the genomes of 1000 actinobacteria strains.</title>
        <authorList>
            <person name="Klenk H.-P."/>
        </authorList>
    </citation>
    <scope>NUCLEOTIDE SEQUENCE</scope>
    <source>
        <strain evidence="3">DSM 46694</strain>
    </source>
</reference>
<comment type="caution">
    <text evidence="3">The sequence shown here is derived from an EMBL/GenBank/DDBJ whole genome shotgun (WGS) entry which is preliminary data.</text>
</comment>
<evidence type="ECO:0000256" key="1">
    <source>
        <dbReference type="ARBA" id="ARBA00023002"/>
    </source>
</evidence>
<evidence type="ECO:0000313" key="4">
    <source>
        <dbReference type="Proteomes" id="UP001139648"/>
    </source>
</evidence>
<sequence length="83" mass="8713">MTPSQVALAWTLLNPGVTAPIVGARTPAQLEDNLGALDVRFTGAQLATLAEASEVELGFPHEFLRRPMARGVVSGAVTLDTAR</sequence>
<dbReference type="Gene3D" id="3.20.20.100">
    <property type="entry name" value="NADP-dependent oxidoreductase domain"/>
    <property type="match status" value="1"/>
</dbReference>
<dbReference type="SUPFAM" id="SSF51430">
    <property type="entry name" value="NAD(P)-linked oxidoreductase"/>
    <property type="match status" value="1"/>
</dbReference>
<evidence type="ECO:0000259" key="2">
    <source>
        <dbReference type="Pfam" id="PF00248"/>
    </source>
</evidence>
<dbReference type="GO" id="GO:0005829">
    <property type="term" value="C:cytosol"/>
    <property type="evidence" value="ECO:0007669"/>
    <property type="project" value="TreeGrafter"/>
</dbReference>
<dbReference type="InterPro" id="IPR036812">
    <property type="entry name" value="NAD(P)_OxRdtase_dom_sf"/>
</dbReference>
<evidence type="ECO:0000313" key="3">
    <source>
        <dbReference type="EMBL" id="MCP2359398.1"/>
    </source>
</evidence>
<dbReference type="InterPro" id="IPR023210">
    <property type="entry name" value="NADP_OxRdtase_dom"/>
</dbReference>
<protein>
    <submittedName>
        <fullName evidence="3">Aryl-alcohol dehydrogenase-like predicted oxidoreductase</fullName>
    </submittedName>
</protein>